<comment type="caution">
    <text evidence="2">The sequence shown here is derived from an EMBL/GenBank/DDBJ whole genome shotgun (WGS) entry which is preliminary data.</text>
</comment>
<dbReference type="EMBL" id="VSSQ01063266">
    <property type="protein sequence ID" value="MPN16331.1"/>
    <property type="molecule type" value="Genomic_DNA"/>
</dbReference>
<sequence length="139" mass="15670">MIYVFFIRKHLRIRVGETWTYQNVTTNWFSIEKHVYKPIGKVLFDVSHGLSKVADQCLIVVVRVLGNALRFIGSIEVKTGRVISNTTTGSNLENVKGDSEPFTSLNERLLELSKKFNSVTYSVALFGVVLVACLIVMMN</sequence>
<accession>A0A645FPI7</accession>
<proteinExistence type="predicted"/>
<evidence type="ECO:0000256" key="1">
    <source>
        <dbReference type="SAM" id="Phobius"/>
    </source>
</evidence>
<gene>
    <name evidence="2" type="ORF">SDC9_163670</name>
</gene>
<dbReference type="AlphaFoldDB" id="A0A645FPI7"/>
<reference evidence="2" key="1">
    <citation type="submission" date="2019-08" db="EMBL/GenBank/DDBJ databases">
        <authorList>
            <person name="Kucharzyk K."/>
            <person name="Murdoch R.W."/>
            <person name="Higgins S."/>
            <person name="Loffler F."/>
        </authorList>
    </citation>
    <scope>NUCLEOTIDE SEQUENCE</scope>
</reference>
<organism evidence="2">
    <name type="scientific">bioreactor metagenome</name>
    <dbReference type="NCBI Taxonomy" id="1076179"/>
    <lineage>
        <taxon>unclassified sequences</taxon>
        <taxon>metagenomes</taxon>
        <taxon>ecological metagenomes</taxon>
    </lineage>
</organism>
<keyword evidence="1" id="KW-1133">Transmembrane helix</keyword>
<keyword evidence="1" id="KW-0472">Membrane</keyword>
<protein>
    <submittedName>
        <fullName evidence="2">Uncharacterized protein</fullName>
    </submittedName>
</protein>
<name>A0A645FPI7_9ZZZZ</name>
<keyword evidence="1" id="KW-0812">Transmembrane</keyword>
<evidence type="ECO:0000313" key="2">
    <source>
        <dbReference type="EMBL" id="MPN16331.1"/>
    </source>
</evidence>
<feature type="transmembrane region" description="Helical" evidence="1">
    <location>
        <begin position="118"/>
        <end position="138"/>
    </location>
</feature>